<dbReference type="GO" id="GO:2000785">
    <property type="term" value="P:regulation of autophagosome assembly"/>
    <property type="evidence" value="ECO:0007669"/>
    <property type="project" value="EnsemblFungi"/>
</dbReference>
<dbReference type="PANTHER" id="PTHR12991">
    <property type="entry name" value="NITROGEN PERMEASE REGULATOR 2/TUMOR SUPPRESSOR CANDIDATE 4"/>
    <property type="match status" value="1"/>
</dbReference>
<evidence type="ECO:0000313" key="3">
    <source>
        <dbReference type="Proteomes" id="UP000095023"/>
    </source>
</evidence>
<dbReference type="GO" id="GO:0005774">
    <property type="term" value="C:vacuolar membrane"/>
    <property type="evidence" value="ECO:0007669"/>
    <property type="project" value="TreeGrafter"/>
</dbReference>
<dbReference type="PANTHER" id="PTHR12991:SF10">
    <property type="entry name" value="GATOR COMPLEX PROTEIN NPRL2"/>
    <property type="match status" value="1"/>
</dbReference>
<comment type="similarity">
    <text evidence="1">Belongs to the NPR2 family.</text>
</comment>
<dbReference type="GO" id="GO:0006995">
    <property type="term" value="P:cellular response to nitrogen starvation"/>
    <property type="evidence" value="ECO:0007669"/>
    <property type="project" value="EnsemblFungi"/>
</dbReference>
<evidence type="ECO:0000313" key="2">
    <source>
        <dbReference type="EMBL" id="ODV89294.1"/>
    </source>
</evidence>
<proteinExistence type="inferred from homology"/>
<dbReference type="GO" id="GO:0015840">
    <property type="term" value="P:urea transport"/>
    <property type="evidence" value="ECO:0007669"/>
    <property type="project" value="EnsemblFungi"/>
</dbReference>
<dbReference type="GO" id="GO:0010508">
    <property type="term" value="P:positive regulation of autophagy"/>
    <property type="evidence" value="ECO:0007669"/>
    <property type="project" value="EnsemblFungi"/>
</dbReference>
<sequence>GFVPILSCFYAVFHPTEGPRVEVQVPPGSITESDDPTAFEEPLLDFDSIKNYIIPKEPLCDRMLILKCGAYRIVSHPMHISNPRYPRNFFLFNFCFVFYGDDEPTPYFPIIKELAQMFCTLEEQSQFLTNRKSSLSSAIEQVFEDLNHYYECMIPLDSANKINLKLFPLYAPPEEIKSYHVPITTVQLKRLTDPNWDPTMRRILGLIDGVSSVKRIADLADADYSIVKKCIQHLMYYDCVLIIDIFQFSNRYACTPDIELFATDDAMQAECASYVASPGAPVTSPVSLLWLYRSLHHGISVREWATHQKDKLYGIDIRRFITFGFIKRIIYRVHSHAVLSSVGDVRDEDAEDRLRRMSQKSSTVGAPDENAIFQRLLKGPRSMDWICSELNISQKEAVELLQRHGEWIFVHA</sequence>
<feature type="non-terminal residue" evidence="2">
    <location>
        <position position="1"/>
    </location>
</feature>
<dbReference type="GO" id="GO:0034198">
    <property type="term" value="P:cellular response to amino acid starvation"/>
    <property type="evidence" value="ECO:0007669"/>
    <property type="project" value="EnsemblFungi"/>
</dbReference>
<dbReference type="InterPro" id="IPR009348">
    <property type="entry name" value="NPR2-like"/>
</dbReference>
<dbReference type="GO" id="GO:0015824">
    <property type="term" value="P:proline transport"/>
    <property type="evidence" value="ECO:0007669"/>
    <property type="project" value="EnsemblFungi"/>
</dbReference>
<reference evidence="3" key="1">
    <citation type="submission" date="2016-02" db="EMBL/GenBank/DDBJ databases">
        <title>Comparative genomics of biotechnologically important yeasts.</title>
        <authorList>
            <consortium name="DOE Joint Genome Institute"/>
            <person name="Riley R."/>
            <person name="Haridas S."/>
            <person name="Wolfe K.H."/>
            <person name="Lopes M.R."/>
            <person name="Hittinger C.T."/>
            <person name="Goker M."/>
            <person name="Salamov A."/>
            <person name="Wisecaver J."/>
            <person name="Long T.M."/>
            <person name="Aerts A.L."/>
            <person name="Barry K."/>
            <person name="Choi C."/>
            <person name="Clum A."/>
            <person name="Coughlan A.Y."/>
            <person name="Deshpande S."/>
            <person name="Douglass A.P."/>
            <person name="Hanson S.J."/>
            <person name="Klenk H.-P."/>
            <person name="Labutti K."/>
            <person name="Lapidus A."/>
            <person name="Lindquist E."/>
            <person name="Lipzen A."/>
            <person name="Meier-Kolthoff J.P."/>
            <person name="Ohm R.A."/>
            <person name="Otillar R.P."/>
            <person name="Pangilinan J."/>
            <person name="Peng Y."/>
            <person name="Rokas A."/>
            <person name="Rosa C.A."/>
            <person name="Scheuner C."/>
            <person name="Sibirny A.A."/>
            <person name="Slot J.C."/>
            <person name="Stielow J.B."/>
            <person name="Sun H."/>
            <person name="Kurtzman C.P."/>
            <person name="Blackwell M."/>
            <person name="Jeffries T.W."/>
            <person name="Grigoriev I.V."/>
        </authorList>
    </citation>
    <scope>NUCLEOTIDE SEQUENCE [LARGE SCALE GENOMIC DNA]</scope>
    <source>
        <strain evidence="3">NRRL Y-17796</strain>
    </source>
</reference>
<accession>A0A1E4TC07</accession>
<evidence type="ECO:0000256" key="1">
    <source>
        <dbReference type="ARBA" id="ARBA00008433"/>
    </source>
</evidence>
<dbReference type="Proteomes" id="UP000095023">
    <property type="component" value="Unassembled WGS sequence"/>
</dbReference>
<dbReference type="Pfam" id="PF06218">
    <property type="entry name" value="NPR2"/>
    <property type="match status" value="2"/>
</dbReference>
<dbReference type="GO" id="GO:0005096">
    <property type="term" value="F:GTPase activator activity"/>
    <property type="evidence" value="ECO:0007669"/>
    <property type="project" value="EnsemblFungi"/>
</dbReference>
<evidence type="ECO:0008006" key="4">
    <source>
        <dbReference type="Google" id="ProtNLM"/>
    </source>
</evidence>
<dbReference type="OrthoDB" id="338854at2759"/>
<dbReference type="GO" id="GO:0009410">
    <property type="term" value="P:response to xenobiotic stimulus"/>
    <property type="evidence" value="ECO:0007669"/>
    <property type="project" value="EnsemblFungi"/>
</dbReference>
<dbReference type="GO" id="GO:1990130">
    <property type="term" value="C:GATOR1 complex"/>
    <property type="evidence" value="ECO:0007669"/>
    <property type="project" value="EnsemblFungi"/>
</dbReference>
<dbReference type="EMBL" id="KV453843">
    <property type="protein sequence ID" value="ODV89294.1"/>
    <property type="molecule type" value="Genomic_DNA"/>
</dbReference>
<gene>
    <name evidence="2" type="ORF">CANCADRAFT_29503</name>
</gene>
<dbReference type="GO" id="GO:1904262">
    <property type="term" value="P:negative regulation of TORC1 signaling"/>
    <property type="evidence" value="ECO:0007669"/>
    <property type="project" value="EnsemblFungi"/>
</dbReference>
<dbReference type="AlphaFoldDB" id="A0A1E4TC07"/>
<organism evidence="2 3">
    <name type="scientific">Tortispora caseinolytica NRRL Y-17796</name>
    <dbReference type="NCBI Taxonomy" id="767744"/>
    <lineage>
        <taxon>Eukaryota</taxon>
        <taxon>Fungi</taxon>
        <taxon>Dikarya</taxon>
        <taxon>Ascomycota</taxon>
        <taxon>Saccharomycotina</taxon>
        <taxon>Trigonopsidomycetes</taxon>
        <taxon>Trigonopsidales</taxon>
        <taxon>Trigonopsidaceae</taxon>
        <taxon>Tortispora</taxon>
    </lineage>
</organism>
<protein>
    <recommendedName>
        <fullName evidence="4">Nitrogen permease regulator 2</fullName>
    </recommendedName>
</protein>
<name>A0A1E4TC07_9ASCO</name>
<keyword evidence="3" id="KW-1185">Reference proteome</keyword>